<evidence type="ECO:0000259" key="1">
    <source>
        <dbReference type="Pfam" id="PF23055"/>
    </source>
</evidence>
<dbReference type="InterPro" id="IPR053134">
    <property type="entry name" value="RNA-dir_DNA_polymerase"/>
</dbReference>
<feature type="domain" description="DUF7041" evidence="1">
    <location>
        <begin position="22"/>
        <end position="71"/>
    </location>
</feature>
<organism evidence="2 3">
    <name type="scientific">Araneus ventricosus</name>
    <name type="common">Orbweaver spider</name>
    <name type="synonym">Epeira ventricosa</name>
    <dbReference type="NCBI Taxonomy" id="182803"/>
    <lineage>
        <taxon>Eukaryota</taxon>
        <taxon>Metazoa</taxon>
        <taxon>Ecdysozoa</taxon>
        <taxon>Arthropoda</taxon>
        <taxon>Chelicerata</taxon>
        <taxon>Arachnida</taxon>
        <taxon>Araneae</taxon>
        <taxon>Araneomorphae</taxon>
        <taxon>Entelegynae</taxon>
        <taxon>Araneoidea</taxon>
        <taxon>Araneidae</taxon>
        <taxon>Araneus</taxon>
    </lineage>
</organism>
<evidence type="ECO:0000313" key="2">
    <source>
        <dbReference type="EMBL" id="GBL84724.1"/>
    </source>
</evidence>
<dbReference type="InterPro" id="IPR055469">
    <property type="entry name" value="DUF7041"/>
</dbReference>
<sequence>MPRNNQDYVSDDATIARVGVKLPPFWKANPALWFVQFKAQFALTIDDTKFNHVISAVDSEILNSFPELTNPSQPTKNNKPTKVHHFIETTGQTVFPRPRRLSPEFLKITHQEFESLMSRGIVRPSSSPWASHHMVKKSNGEWRPCDDYRRLNAITIPDRYPVPHIQDCTQIFSIKPFFPPSI</sequence>
<gene>
    <name evidence="2" type="ORF">AVEN_191165_1</name>
</gene>
<evidence type="ECO:0000313" key="3">
    <source>
        <dbReference type="Proteomes" id="UP000499080"/>
    </source>
</evidence>
<dbReference type="Pfam" id="PF23055">
    <property type="entry name" value="DUF7041"/>
    <property type="match status" value="1"/>
</dbReference>
<reference evidence="2 3" key="1">
    <citation type="journal article" date="2019" name="Sci. Rep.">
        <title>Orb-weaving spider Araneus ventricosus genome elucidates the spidroin gene catalogue.</title>
        <authorList>
            <person name="Kono N."/>
            <person name="Nakamura H."/>
            <person name="Ohtoshi R."/>
            <person name="Moran D.A.P."/>
            <person name="Shinohara A."/>
            <person name="Yoshida Y."/>
            <person name="Fujiwara M."/>
            <person name="Mori M."/>
            <person name="Tomita M."/>
            <person name="Arakawa K."/>
        </authorList>
    </citation>
    <scope>NUCLEOTIDE SEQUENCE [LARGE SCALE GENOMIC DNA]</scope>
</reference>
<dbReference type="OrthoDB" id="6434473at2759"/>
<name>A0A4Y2B0V3_ARAVE</name>
<keyword evidence="3" id="KW-1185">Reference proteome</keyword>
<dbReference type="PANTHER" id="PTHR24559:SF444">
    <property type="entry name" value="REVERSE TRANSCRIPTASE DOMAIN-CONTAINING PROTEIN"/>
    <property type="match status" value="1"/>
</dbReference>
<dbReference type="Gene3D" id="3.10.10.10">
    <property type="entry name" value="HIV Type 1 Reverse Transcriptase, subunit A, domain 1"/>
    <property type="match status" value="1"/>
</dbReference>
<proteinExistence type="predicted"/>
<protein>
    <recommendedName>
        <fullName evidence="1">DUF7041 domain-containing protein</fullName>
    </recommendedName>
</protein>
<dbReference type="EMBL" id="BGPR01000038">
    <property type="protein sequence ID" value="GBL84724.1"/>
    <property type="molecule type" value="Genomic_DNA"/>
</dbReference>
<dbReference type="AlphaFoldDB" id="A0A4Y2B0V3"/>
<dbReference type="PANTHER" id="PTHR24559">
    <property type="entry name" value="TRANSPOSON TY3-I GAG-POL POLYPROTEIN"/>
    <property type="match status" value="1"/>
</dbReference>
<dbReference type="Proteomes" id="UP000499080">
    <property type="component" value="Unassembled WGS sequence"/>
</dbReference>
<dbReference type="SUPFAM" id="SSF56672">
    <property type="entry name" value="DNA/RNA polymerases"/>
    <property type="match status" value="1"/>
</dbReference>
<dbReference type="GO" id="GO:0071897">
    <property type="term" value="P:DNA biosynthetic process"/>
    <property type="evidence" value="ECO:0007669"/>
    <property type="project" value="UniProtKB-ARBA"/>
</dbReference>
<dbReference type="InterPro" id="IPR043502">
    <property type="entry name" value="DNA/RNA_pol_sf"/>
</dbReference>
<comment type="caution">
    <text evidence="2">The sequence shown here is derived from an EMBL/GenBank/DDBJ whole genome shotgun (WGS) entry which is preliminary data.</text>
</comment>
<accession>A0A4Y2B0V3</accession>